<reference evidence="4 5" key="1">
    <citation type="journal article" date="2012" name="Stand. Genomic Sci.">
        <title>Genome sequence of the orange-pigmented seawater bacterium Owenweeksia hongkongensis type strain (UST20020801(T)).</title>
        <authorList>
            <person name="Riedel T."/>
            <person name="Held B."/>
            <person name="Nolan M."/>
            <person name="Lucas S."/>
            <person name="Lapidus A."/>
            <person name="Tice H."/>
            <person name="Del Rio T.G."/>
            <person name="Cheng J.F."/>
            <person name="Han C."/>
            <person name="Tapia R."/>
            <person name="Goodwin L.A."/>
            <person name="Pitluck S."/>
            <person name="Liolios K."/>
            <person name="Mavromatis K."/>
            <person name="Pagani I."/>
            <person name="Ivanova N."/>
            <person name="Mikhailova N."/>
            <person name="Pati A."/>
            <person name="Chen A."/>
            <person name="Palaniappan K."/>
            <person name="Rohde M."/>
            <person name="Tindall B.J."/>
            <person name="Detter J.C."/>
            <person name="Goker M."/>
            <person name="Woyke T."/>
            <person name="Bristow J."/>
            <person name="Eisen J.A."/>
            <person name="Markowitz V."/>
            <person name="Hugenholtz P."/>
            <person name="Klenk H.P."/>
            <person name="Kyrpides N.C."/>
        </authorList>
    </citation>
    <scope>NUCLEOTIDE SEQUENCE</scope>
    <source>
        <strain evidence="5">DSM 17368 / JCM 12287 / NRRL B-23963</strain>
    </source>
</reference>
<sequence length="291" mass="34113">MKQAQTSLYPNVIIGGAPKSGTSSLFFWLGAHPEVCASKVKETYFLGDTENKHNVSANIHKDGLEAYQKFFSHSKGEKIRLEATPVYIYHKLPLKVLPTLEKVPKMIFILREPSDRLYSHWRFNRYRMKNTKMTFEDYLAFRNVPSGWADYLDHTHYIRHIQPYIDTLGKENILVYQFEQIKEDKVAFMKQVATDLGISFEFYNSFDFFHRNQTVAVKNGKLHRIGLKLEPLVPQWLQEKIIPLYLKMNSSKLPKPSDEELKLKEQSKSQFEESNQELAEKFDNVDLALWK</sequence>
<dbReference type="PANTHER" id="PTHR10605">
    <property type="entry name" value="HEPARAN SULFATE SULFOTRANSFERASE"/>
    <property type="match status" value="1"/>
</dbReference>
<accession>G8R7N2</accession>
<evidence type="ECO:0000313" key="4">
    <source>
        <dbReference type="EMBL" id="AEV32385.1"/>
    </source>
</evidence>
<keyword evidence="1 4" id="KW-0808">Transferase</keyword>
<dbReference type="SUPFAM" id="SSF52540">
    <property type="entry name" value="P-loop containing nucleoside triphosphate hydrolases"/>
    <property type="match status" value="1"/>
</dbReference>
<keyword evidence="5" id="KW-1185">Reference proteome</keyword>
<dbReference type="OrthoDB" id="981508at2"/>
<dbReference type="GO" id="GO:0008146">
    <property type="term" value="F:sulfotransferase activity"/>
    <property type="evidence" value="ECO:0007669"/>
    <property type="project" value="InterPro"/>
</dbReference>
<dbReference type="HOGENOM" id="CLU_017703_1_1_10"/>
<feature type="domain" description="Sulfotransferase" evidence="3">
    <location>
        <begin position="11"/>
        <end position="201"/>
    </location>
</feature>
<evidence type="ECO:0000256" key="2">
    <source>
        <dbReference type="ARBA" id="ARBA00023180"/>
    </source>
</evidence>
<protein>
    <submittedName>
        <fullName evidence="4">Sulfotransferase family protein</fullName>
    </submittedName>
</protein>
<dbReference type="KEGG" id="oho:Oweho_1388"/>
<dbReference type="Proteomes" id="UP000005631">
    <property type="component" value="Chromosome"/>
</dbReference>
<evidence type="ECO:0000259" key="3">
    <source>
        <dbReference type="Pfam" id="PF00685"/>
    </source>
</evidence>
<dbReference type="PANTHER" id="PTHR10605:SF56">
    <property type="entry name" value="BIFUNCTIONAL HEPARAN SULFATE N-DEACETYLASE_N-SULFOTRANSFERASE"/>
    <property type="match status" value="1"/>
</dbReference>
<dbReference type="AlphaFoldDB" id="G8R7N2"/>
<dbReference type="Pfam" id="PF00685">
    <property type="entry name" value="Sulfotransfer_1"/>
    <property type="match status" value="1"/>
</dbReference>
<keyword evidence="2" id="KW-0325">Glycoprotein</keyword>
<dbReference type="InterPro" id="IPR000863">
    <property type="entry name" value="Sulfotransferase_dom"/>
</dbReference>
<dbReference type="eggNOG" id="COG4424">
    <property type="taxonomic scope" value="Bacteria"/>
</dbReference>
<dbReference type="Gene3D" id="3.40.50.300">
    <property type="entry name" value="P-loop containing nucleotide triphosphate hydrolases"/>
    <property type="match status" value="1"/>
</dbReference>
<gene>
    <name evidence="4" type="ordered locus">Oweho_1388</name>
</gene>
<proteinExistence type="predicted"/>
<dbReference type="InterPro" id="IPR027417">
    <property type="entry name" value="P-loop_NTPase"/>
</dbReference>
<evidence type="ECO:0000256" key="1">
    <source>
        <dbReference type="ARBA" id="ARBA00022679"/>
    </source>
</evidence>
<dbReference type="RefSeq" id="WP_014201741.1">
    <property type="nucleotide sequence ID" value="NC_016599.1"/>
</dbReference>
<evidence type="ECO:0000313" key="5">
    <source>
        <dbReference type="Proteomes" id="UP000005631"/>
    </source>
</evidence>
<organism evidence="4 5">
    <name type="scientific">Owenweeksia hongkongensis (strain DSM 17368 / CIP 108786 / JCM 12287 / NRRL B-23963 / UST20020801)</name>
    <dbReference type="NCBI Taxonomy" id="926562"/>
    <lineage>
        <taxon>Bacteria</taxon>
        <taxon>Pseudomonadati</taxon>
        <taxon>Bacteroidota</taxon>
        <taxon>Flavobacteriia</taxon>
        <taxon>Flavobacteriales</taxon>
        <taxon>Owenweeksiaceae</taxon>
        <taxon>Owenweeksia</taxon>
    </lineage>
</organism>
<dbReference type="EMBL" id="CP003156">
    <property type="protein sequence ID" value="AEV32385.1"/>
    <property type="molecule type" value="Genomic_DNA"/>
</dbReference>
<name>G8R7N2_OWEHD</name>
<dbReference type="STRING" id="926562.Oweho_1388"/>
<dbReference type="InterPro" id="IPR037359">
    <property type="entry name" value="NST/OST"/>
</dbReference>